<dbReference type="RefSeq" id="WP_260653859.1">
    <property type="nucleotide sequence ID" value="NZ_CP104275.1"/>
</dbReference>
<keyword evidence="1" id="KW-0472">Membrane</keyword>
<keyword evidence="1" id="KW-1133">Transmembrane helix</keyword>
<name>A0ABY5YUK6_9MICC</name>
<evidence type="ECO:0000313" key="3">
    <source>
        <dbReference type="Proteomes" id="UP001059859"/>
    </source>
</evidence>
<keyword evidence="1" id="KW-0812">Transmembrane</keyword>
<evidence type="ECO:0000256" key="1">
    <source>
        <dbReference type="SAM" id="Phobius"/>
    </source>
</evidence>
<organism evidence="2 3">
    <name type="scientific">Arthrobacter zhaoxinii</name>
    <dbReference type="NCBI Taxonomy" id="2964616"/>
    <lineage>
        <taxon>Bacteria</taxon>
        <taxon>Bacillati</taxon>
        <taxon>Actinomycetota</taxon>
        <taxon>Actinomycetes</taxon>
        <taxon>Micrococcales</taxon>
        <taxon>Micrococcaceae</taxon>
        <taxon>Arthrobacter</taxon>
    </lineage>
</organism>
<protein>
    <submittedName>
        <fullName evidence="2">Uncharacterized protein</fullName>
    </submittedName>
</protein>
<feature type="transmembrane region" description="Helical" evidence="1">
    <location>
        <begin position="60"/>
        <end position="81"/>
    </location>
</feature>
<keyword evidence="3" id="KW-1185">Reference proteome</keyword>
<proteinExistence type="predicted"/>
<reference evidence="2" key="1">
    <citation type="submission" date="2022-09" db="EMBL/GenBank/DDBJ databases">
        <title>Novel species in genus Arthrobacter.</title>
        <authorList>
            <person name="Liu Y."/>
        </authorList>
    </citation>
    <scope>NUCLEOTIDE SEQUENCE</scope>
    <source>
        <strain evidence="2">Zg-Y815</strain>
    </source>
</reference>
<sequence>MEALRGDGVMMNRSNPSRNRGSTWAAGWAAAIAVAAGWWHTLVQRFRTALMPGDPERGDVPGWVMITLMSAILVAGLLVLVQPALERLFESAIEQVQP</sequence>
<dbReference type="EMBL" id="CP104275">
    <property type="protein sequence ID" value="UWX98811.1"/>
    <property type="molecule type" value="Genomic_DNA"/>
</dbReference>
<accession>A0ABY5YUK6</accession>
<dbReference type="Proteomes" id="UP001059859">
    <property type="component" value="Chromosome"/>
</dbReference>
<gene>
    <name evidence="2" type="ORF">N2K95_11480</name>
</gene>
<evidence type="ECO:0000313" key="2">
    <source>
        <dbReference type="EMBL" id="UWX98811.1"/>
    </source>
</evidence>
<feature type="transmembrane region" description="Helical" evidence="1">
    <location>
        <begin position="21"/>
        <end position="40"/>
    </location>
</feature>